<proteinExistence type="predicted"/>
<name>A0ABU7JEK5_9GAMM</name>
<gene>
    <name evidence="2" type="ORF">QWF21_07645</name>
</gene>
<keyword evidence="1" id="KW-0732">Signal</keyword>
<feature type="signal peptide" evidence="1">
    <location>
        <begin position="1"/>
        <end position="21"/>
    </location>
</feature>
<evidence type="ECO:0000256" key="1">
    <source>
        <dbReference type="SAM" id="SignalP"/>
    </source>
</evidence>
<dbReference type="InterPro" id="IPR022529">
    <property type="entry name" value="DUF3530"/>
</dbReference>
<evidence type="ECO:0000313" key="2">
    <source>
        <dbReference type="EMBL" id="MEE2024118.1"/>
    </source>
</evidence>
<sequence length="249" mass="28604">MPSVASMTLSLMLFYSQAVVAQPIPNWLPDDLKRQLPEWEIQQLGDSTPLWVLHREAMTPFVQGTLLLLPDPSQHPASPRHINFLRQAMNQHGWTTLALLPDATATTDQAALAALRQQLHLVLEQSDWQQGHLVVLAQGYSGYLLSQLEWTTLPRQPEAIVFLSSYHPEPANNRELAQRIAQLSMPVLDMAHDTDHLHISQTFEIRRQWGQKQANLLYRQRLLTGYPELEISQQRMYKEVYGWLNYLGL</sequence>
<organism evidence="2 3">
    <name type="scientific">Alkalimonas mucilaginosa</name>
    <dbReference type="NCBI Taxonomy" id="3057676"/>
    <lineage>
        <taxon>Bacteria</taxon>
        <taxon>Pseudomonadati</taxon>
        <taxon>Pseudomonadota</taxon>
        <taxon>Gammaproteobacteria</taxon>
        <taxon>Alkalimonas</taxon>
    </lineage>
</organism>
<dbReference type="RefSeq" id="WP_330087449.1">
    <property type="nucleotide sequence ID" value="NZ_JAUGZK010000004.1"/>
</dbReference>
<dbReference type="Proteomes" id="UP001339167">
    <property type="component" value="Unassembled WGS sequence"/>
</dbReference>
<keyword evidence="3" id="KW-1185">Reference proteome</keyword>
<feature type="chain" id="PRO_5047456415" evidence="1">
    <location>
        <begin position="22"/>
        <end position="249"/>
    </location>
</feature>
<comment type="caution">
    <text evidence="2">The sequence shown here is derived from an EMBL/GenBank/DDBJ whole genome shotgun (WGS) entry which is preliminary data.</text>
</comment>
<protein>
    <submittedName>
        <fullName evidence="2">DUF3530 family protein</fullName>
    </submittedName>
</protein>
<evidence type="ECO:0000313" key="3">
    <source>
        <dbReference type="Proteomes" id="UP001339167"/>
    </source>
</evidence>
<reference evidence="2 3" key="1">
    <citation type="submission" date="2023-06" db="EMBL/GenBank/DDBJ databases">
        <title>Alkalimonas sp., MEB004 an alkaliphilic bacterium isolated from Lonar Lake, India.</title>
        <authorList>
            <person name="Joshi A."/>
            <person name="Thite S."/>
        </authorList>
    </citation>
    <scope>NUCLEOTIDE SEQUENCE [LARGE SCALE GENOMIC DNA]</scope>
    <source>
        <strain evidence="2 3">MEB004</strain>
    </source>
</reference>
<accession>A0ABU7JEK5</accession>
<dbReference type="EMBL" id="JAUGZK010000004">
    <property type="protein sequence ID" value="MEE2024118.1"/>
    <property type="molecule type" value="Genomic_DNA"/>
</dbReference>
<dbReference type="Pfam" id="PF12048">
    <property type="entry name" value="DUF3530"/>
    <property type="match status" value="2"/>
</dbReference>